<gene>
    <name evidence="1" type="ORF">2019VC1_22</name>
</gene>
<name>A0A6M5C968_9CAUD</name>
<reference evidence="1" key="1">
    <citation type="submission" date="2020-04" db="EMBL/GenBank/DDBJ databases">
        <authorList>
            <person name="Kumar P."/>
            <person name="Meghvansi M.K."/>
            <person name="Kamboj D.V."/>
        </authorList>
    </citation>
    <scope>NUCLEOTIDE SEQUENCE [LARGE SCALE GENOMIC DNA]</scope>
</reference>
<protein>
    <submittedName>
        <fullName evidence="1">Uncharacterized protein</fullName>
    </submittedName>
</protein>
<sequence>MNVISDDQLWPLFIGMVCETLTREGFVGDKYEFATSLDMSFDEILTLPISDWKSAINEDLEEYRAKEGADFFK</sequence>
<proteinExistence type="predicted"/>
<accession>A0A6M5C968</accession>
<evidence type="ECO:0000313" key="1">
    <source>
        <dbReference type="EMBL" id="QJT70627.1"/>
    </source>
</evidence>
<organism evidence="1">
    <name type="scientific">Vibrio phage Vc1</name>
    <dbReference type="NCBI Taxonomy" id="1480731"/>
    <lineage>
        <taxon>Viruses</taxon>
        <taxon>Duplodnaviria</taxon>
        <taxon>Heunggongvirae</taxon>
        <taxon>Uroviricota</taxon>
        <taxon>Caudoviricetes</taxon>
        <taxon>Drexlerviridae</taxon>
        <taxon>Jhansiroadvirus</taxon>
        <taxon>Jhansiroadvirus gwaliVC1</taxon>
    </lineage>
</organism>
<dbReference type="EMBL" id="MT360682">
    <property type="protein sequence ID" value="QJT70627.1"/>
    <property type="molecule type" value="Genomic_DNA"/>
</dbReference>